<keyword evidence="6" id="KW-0812">Transmembrane</keyword>
<dbReference type="EMBL" id="JAQMWT010000360">
    <property type="protein sequence ID" value="KAJ8603144.1"/>
    <property type="molecule type" value="Genomic_DNA"/>
</dbReference>
<keyword evidence="3" id="KW-0325">Glycoprotein</keyword>
<dbReference type="AlphaFoldDB" id="A0AAD7UEC0"/>
<keyword evidence="6" id="KW-1133">Transmembrane helix</keyword>
<dbReference type="InterPro" id="IPR013517">
    <property type="entry name" value="FG-GAP"/>
</dbReference>
<evidence type="ECO:0000256" key="1">
    <source>
        <dbReference type="ARBA" id="ARBA00022729"/>
    </source>
</evidence>
<feature type="repeat" description="FG-GAP" evidence="4">
    <location>
        <begin position="214"/>
        <end position="265"/>
    </location>
</feature>
<sequence length="444" mass="46998">MTVAGGALGWIETDRVSEFSNKSFGTSVSVTQNRMVVGGSGAAWKYVRDGGEWFPSSERLYPAARGQTTNVATDNDLTLVASWSSTTTYDGDVRTASLVGGRAVAVAGDAALIATEAEVYAIFFTDGAWRVRDIIIRLAFPSVAVSNMVIVGGEGEVHSYLRFVDRWIERDIVYHDAEGFGLAVALHGPYMVVGATEAAFLYKKRFEGASIGWSLVRELSSPIRGDAFGASVAVYGDVVVVGAPGRPDLAGAVYVFDTASDYEKLAASNARPGDNFGVAVCVDSRTVLVGATGLDAVYTYESDEDTSSSKKTTSPSTSWHAIVGAALVLGLVAGLAVVAAARYVRRRRQKFKPTSPTMADVRHASDDFDVPVATIEVESQPPTPTSRQTLAVTEVTEVPSPTKLFLNATVAVACTFSFEPPPLVVASPSGEDLGSEEDEGEHPV</sequence>
<keyword evidence="2" id="KW-0677">Repeat</keyword>
<dbReference type="Gene3D" id="2.130.10.130">
    <property type="entry name" value="Integrin alpha, N-terminal"/>
    <property type="match status" value="1"/>
</dbReference>
<feature type="transmembrane region" description="Helical" evidence="6">
    <location>
        <begin position="319"/>
        <end position="344"/>
    </location>
</feature>
<comment type="caution">
    <text evidence="7">The sequence shown here is derived from an EMBL/GenBank/DDBJ whole genome shotgun (WGS) entry which is preliminary data.</text>
</comment>
<accession>A0AAD7UEC0</accession>
<reference evidence="7" key="1">
    <citation type="submission" date="2023-01" db="EMBL/GenBank/DDBJ databases">
        <title>Metagenome sequencing of chrysophaentin producing Chrysophaeum taylorii.</title>
        <authorList>
            <person name="Davison J."/>
            <person name="Bewley C."/>
        </authorList>
    </citation>
    <scope>NUCLEOTIDE SEQUENCE</scope>
    <source>
        <strain evidence="7">NIES-1699</strain>
    </source>
</reference>
<dbReference type="InterPro" id="IPR013519">
    <property type="entry name" value="Int_alpha_beta-p"/>
</dbReference>
<dbReference type="PANTHER" id="PTHR36220">
    <property type="entry name" value="UNNAMED PRODUCT"/>
    <property type="match status" value="1"/>
</dbReference>
<feature type="compositionally biased region" description="Acidic residues" evidence="5">
    <location>
        <begin position="433"/>
        <end position="444"/>
    </location>
</feature>
<dbReference type="Proteomes" id="UP001230188">
    <property type="component" value="Unassembled WGS sequence"/>
</dbReference>
<dbReference type="Pfam" id="PF14312">
    <property type="entry name" value="FG-GAP_2"/>
    <property type="match status" value="2"/>
</dbReference>
<keyword evidence="8" id="KW-1185">Reference proteome</keyword>
<feature type="region of interest" description="Disordered" evidence="5">
    <location>
        <begin position="425"/>
        <end position="444"/>
    </location>
</feature>
<gene>
    <name evidence="7" type="ORF">CTAYLR_004610</name>
</gene>
<organism evidence="7 8">
    <name type="scientific">Chrysophaeum taylorii</name>
    <dbReference type="NCBI Taxonomy" id="2483200"/>
    <lineage>
        <taxon>Eukaryota</taxon>
        <taxon>Sar</taxon>
        <taxon>Stramenopiles</taxon>
        <taxon>Ochrophyta</taxon>
        <taxon>Pelagophyceae</taxon>
        <taxon>Pelagomonadales</taxon>
        <taxon>Pelagomonadaceae</taxon>
        <taxon>Chrysophaeum</taxon>
    </lineage>
</organism>
<evidence type="ECO:0000256" key="2">
    <source>
        <dbReference type="ARBA" id="ARBA00022737"/>
    </source>
</evidence>
<dbReference type="PANTHER" id="PTHR36220:SF1">
    <property type="entry name" value="GAMMA TUBULIN COMPLEX COMPONENT C-TERMINAL DOMAIN-CONTAINING PROTEIN"/>
    <property type="match status" value="1"/>
</dbReference>
<evidence type="ECO:0000256" key="3">
    <source>
        <dbReference type="ARBA" id="ARBA00023180"/>
    </source>
</evidence>
<evidence type="ECO:0000313" key="8">
    <source>
        <dbReference type="Proteomes" id="UP001230188"/>
    </source>
</evidence>
<evidence type="ECO:0000313" key="7">
    <source>
        <dbReference type="EMBL" id="KAJ8603144.1"/>
    </source>
</evidence>
<keyword evidence="6" id="KW-0472">Membrane</keyword>
<proteinExistence type="predicted"/>
<evidence type="ECO:0000256" key="4">
    <source>
        <dbReference type="PROSITE-ProRule" id="PRU00803"/>
    </source>
</evidence>
<keyword evidence="1" id="KW-0732">Signal</keyword>
<name>A0AAD7UEC0_9STRA</name>
<dbReference type="PROSITE" id="PS51470">
    <property type="entry name" value="FG_GAP"/>
    <property type="match status" value="1"/>
</dbReference>
<dbReference type="InterPro" id="IPR028994">
    <property type="entry name" value="Integrin_alpha_N"/>
</dbReference>
<protein>
    <submittedName>
        <fullName evidence="7">Uncharacterized protein</fullName>
    </submittedName>
</protein>
<evidence type="ECO:0000256" key="5">
    <source>
        <dbReference type="SAM" id="MobiDB-lite"/>
    </source>
</evidence>
<evidence type="ECO:0000256" key="6">
    <source>
        <dbReference type="SAM" id="Phobius"/>
    </source>
</evidence>